<name>A0A075HXH7_9ARCH</name>
<protein>
    <submittedName>
        <fullName evidence="1">Uncharacterized protein</fullName>
    </submittedName>
</protein>
<sequence length="43" mass="4916">MKARFPGKCSECNEDIVKGKEIAKNKDGDWVHKHCVDEVLEMP</sequence>
<dbReference type="EMBL" id="KF901134">
    <property type="protein sequence ID" value="AIF19287.1"/>
    <property type="molecule type" value="Genomic_DNA"/>
</dbReference>
<proteinExistence type="predicted"/>
<accession>A0A075HXH7</accession>
<reference evidence="1" key="1">
    <citation type="journal article" date="2014" name="Genome Biol. Evol.">
        <title>Pangenome evidence for extensive interdomain horizontal transfer affecting lineage core and shell genes in uncultured planktonic thaumarchaeota and euryarchaeota.</title>
        <authorList>
            <person name="Deschamps P."/>
            <person name="Zivanovic Y."/>
            <person name="Moreira D."/>
            <person name="Rodriguez-Valera F."/>
            <person name="Lopez-Garcia P."/>
        </authorList>
    </citation>
    <scope>NUCLEOTIDE SEQUENCE</scope>
</reference>
<evidence type="ECO:0000313" key="1">
    <source>
        <dbReference type="EMBL" id="AIF19287.1"/>
    </source>
</evidence>
<dbReference type="AlphaFoldDB" id="A0A075HXH7"/>
<organism evidence="1">
    <name type="scientific">uncultured marine thaumarchaeote KM3_86_E11</name>
    <dbReference type="NCBI Taxonomy" id="1456321"/>
    <lineage>
        <taxon>Archaea</taxon>
        <taxon>Nitrososphaerota</taxon>
        <taxon>environmental samples</taxon>
    </lineage>
</organism>